<keyword evidence="5" id="KW-0520">NAD</keyword>
<keyword evidence="3" id="KW-0274">FAD</keyword>
<accession>A0A929RPS4</accession>
<sequence>MYDAIIIGSGIGSLTSAGLLARTAGARVLVLEKHSTPGGLTHSFRRMGASWDVGLHYVGDMEPGSRPRQLMDYLTGGSLTWTRMPEHYDRFCLPGHGLDVAIPSGLQEYLHLLTSLFPHEKKAIRRYCKDVRRAYSWMSLGYAREMVPPRAAPA</sequence>
<evidence type="ECO:0000256" key="4">
    <source>
        <dbReference type="ARBA" id="ARBA00022857"/>
    </source>
</evidence>
<gene>
    <name evidence="6" type="ORF">HXK09_06870</name>
</gene>
<evidence type="ECO:0000256" key="2">
    <source>
        <dbReference type="ARBA" id="ARBA00022729"/>
    </source>
</evidence>
<dbReference type="Proteomes" id="UP000759246">
    <property type="component" value="Unassembled WGS sequence"/>
</dbReference>
<keyword evidence="2" id="KW-0732">Signal</keyword>
<dbReference type="Gene3D" id="3.50.50.60">
    <property type="entry name" value="FAD/NAD(P)-binding domain"/>
    <property type="match status" value="1"/>
</dbReference>
<evidence type="ECO:0000313" key="7">
    <source>
        <dbReference type="Proteomes" id="UP000759246"/>
    </source>
</evidence>
<keyword evidence="4" id="KW-0521">NADP</keyword>
<protein>
    <submittedName>
        <fullName evidence="6">NAD(P)/FAD-dependent oxidoreductase</fullName>
    </submittedName>
</protein>
<comment type="caution">
    <text evidence="6">The sequence shown here is derived from an EMBL/GenBank/DDBJ whole genome shotgun (WGS) entry which is preliminary data.</text>
</comment>
<dbReference type="EMBL" id="JABZGF010000227">
    <property type="protein sequence ID" value="MBF0966860.1"/>
    <property type="molecule type" value="Genomic_DNA"/>
</dbReference>
<dbReference type="InterPro" id="IPR052206">
    <property type="entry name" value="Retinol_saturase"/>
</dbReference>
<proteinExistence type="predicted"/>
<dbReference type="Pfam" id="PF13450">
    <property type="entry name" value="NAD_binding_8"/>
    <property type="match status" value="1"/>
</dbReference>
<evidence type="ECO:0000256" key="1">
    <source>
        <dbReference type="ARBA" id="ARBA00022630"/>
    </source>
</evidence>
<dbReference type="SUPFAM" id="SSF51905">
    <property type="entry name" value="FAD/NAD(P)-binding domain"/>
    <property type="match status" value="1"/>
</dbReference>
<organism evidence="6 7">
    <name type="scientific">Actinomyces bouchesdurhonensis</name>
    <dbReference type="NCBI Taxonomy" id="1852361"/>
    <lineage>
        <taxon>Bacteria</taxon>
        <taxon>Bacillati</taxon>
        <taxon>Actinomycetota</taxon>
        <taxon>Actinomycetes</taxon>
        <taxon>Actinomycetales</taxon>
        <taxon>Actinomycetaceae</taxon>
        <taxon>Actinomyces</taxon>
    </lineage>
</organism>
<reference evidence="6" key="1">
    <citation type="submission" date="2020-04" db="EMBL/GenBank/DDBJ databases">
        <title>Deep metagenomics examines the oral microbiome during advanced dental caries in children, revealing novel taxa and co-occurrences with host molecules.</title>
        <authorList>
            <person name="Baker J.L."/>
            <person name="Morton J.T."/>
            <person name="Dinis M."/>
            <person name="Alvarez R."/>
            <person name="Tran N.C."/>
            <person name="Knight R."/>
            <person name="Edlund A."/>
        </authorList>
    </citation>
    <scope>NUCLEOTIDE SEQUENCE</scope>
    <source>
        <strain evidence="6">JCVI_30_bin.13</strain>
    </source>
</reference>
<evidence type="ECO:0000313" key="6">
    <source>
        <dbReference type="EMBL" id="MBF0966860.1"/>
    </source>
</evidence>
<dbReference type="PANTHER" id="PTHR46091">
    <property type="entry name" value="BLR7054 PROTEIN"/>
    <property type="match status" value="1"/>
</dbReference>
<keyword evidence="1" id="KW-0285">Flavoprotein</keyword>
<dbReference type="AlphaFoldDB" id="A0A929RPS4"/>
<evidence type="ECO:0000256" key="3">
    <source>
        <dbReference type="ARBA" id="ARBA00022827"/>
    </source>
</evidence>
<feature type="non-terminal residue" evidence="6">
    <location>
        <position position="154"/>
    </location>
</feature>
<dbReference type="InterPro" id="IPR036188">
    <property type="entry name" value="FAD/NAD-bd_sf"/>
</dbReference>
<dbReference type="PANTHER" id="PTHR46091:SF3">
    <property type="entry name" value="AMINE OXIDASE DOMAIN-CONTAINING PROTEIN"/>
    <property type="match status" value="1"/>
</dbReference>
<name>A0A929RPS4_9ACTO</name>
<evidence type="ECO:0000256" key="5">
    <source>
        <dbReference type="ARBA" id="ARBA00023027"/>
    </source>
</evidence>